<keyword evidence="3" id="KW-0963">Cytoplasm</keyword>
<name>A0A803J9F3_XENTR</name>
<evidence type="ECO:0000259" key="8">
    <source>
        <dbReference type="Pfam" id="PF23277"/>
    </source>
</evidence>
<dbReference type="PANTHER" id="PTHR46348">
    <property type="entry name" value="DELETED IN LUNG AND ESOPHAGEAL CANCER PROTEIN 1"/>
    <property type="match status" value="1"/>
</dbReference>
<dbReference type="Pfam" id="PF23277">
    <property type="entry name" value="Ig_Dlec1_1"/>
    <property type="match status" value="1"/>
</dbReference>
<dbReference type="InterPro" id="IPR013783">
    <property type="entry name" value="Ig-like_fold"/>
</dbReference>
<evidence type="ECO:0000259" key="7">
    <source>
        <dbReference type="Pfam" id="PF22544"/>
    </source>
</evidence>
<evidence type="ECO:0000256" key="1">
    <source>
        <dbReference type="ARBA" id="ARBA00004138"/>
    </source>
</evidence>
<dbReference type="InterPro" id="IPR008962">
    <property type="entry name" value="PapD-like_sf"/>
</dbReference>
<feature type="domain" description="HYDIN/VesB/CFA65-like Ig-like" evidence="7">
    <location>
        <begin position="717"/>
        <end position="799"/>
    </location>
</feature>
<dbReference type="Xenbase" id="XB-GENE-990958">
    <property type="gene designation" value="dlec1"/>
</dbReference>
<evidence type="ECO:0000256" key="6">
    <source>
        <dbReference type="SAM" id="MobiDB-lite"/>
    </source>
</evidence>
<dbReference type="InterPro" id="IPR059041">
    <property type="entry name" value="Ig_DLEC1_1"/>
</dbReference>
<dbReference type="Pfam" id="PF23316">
    <property type="entry name" value="Ig_DLEC1_6th"/>
    <property type="match status" value="1"/>
</dbReference>
<dbReference type="GeneTree" id="ENSGT00390000006098"/>
<feature type="domain" description="Deleted in lung and esophageal cancer protein 1 Ig-like" evidence="8">
    <location>
        <begin position="321"/>
        <end position="407"/>
    </location>
</feature>
<dbReference type="Gene3D" id="2.60.40.10">
    <property type="entry name" value="Immunoglobulins"/>
    <property type="match status" value="8"/>
</dbReference>
<reference evidence="9" key="2">
    <citation type="submission" date="2021-03" db="UniProtKB">
        <authorList>
            <consortium name="Ensembl"/>
        </authorList>
    </citation>
    <scope>IDENTIFICATION</scope>
</reference>
<proteinExistence type="predicted"/>
<reference evidence="9" key="1">
    <citation type="journal article" date="2010" name="Science">
        <title>The genome of the Western clawed frog Xenopus tropicalis.</title>
        <authorList>
            <person name="Hellsten U."/>
            <person name="Harland R.M."/>
            <person name="Gilchrist M.J."/>
            <person name="Hendrix D."/>
            <person name="Jurka J."/>
            <person name="Kapitonov V."/>
            <person name="Ovcharenko I."/>
            <person name="Putnam N.H."/>
            <person name="Shu S."/>
            <person name="Taher L."/>
            <person name="Blitz I.L."/>
            <person name="Blumberg B."/>
            <person name="Dichmann D.S."/>
            <person name="Dubchak I."/>
            <person name="Amaya E."/>
            <person name="Detter J.C."/>
            <person name="Fletcher R."/>
            <person name="Gerhard D.S."/>
            <person name="Goodstein D."/>
            <person name="Graves T."/>
            <person name="Grigoriev I.V."/>
            <person name="Grimwood J."/>
            <person name="Kawashima T."/>
            <person name="Lindquist E."/>
            <person name="Lucas S.M."/>
            <person name="Mead P.E."/>
            <person name="Mitros T."/>
            <person name="Ogino H."/>
            <person name="Ohta Y."/>
            <person name="Poliakov A.V."/>
            <person name="Pollet N."/>
            <person name="Robert J."/>
            <person name="Salamov A."/>
            <person name="Sater A.K."/>
            <person name="Schmutz J."/>
            <person name="Terry A."/>
            <person name="Vize P.D."/>
            <person name="Warren W.C."/>
            <person name="Wells D."/>
            <person name="Wills A."/>
            <person name="Wilson R.K."/>
            <person name="Zimmerman L.B."/>
            <person name="Zorn A.M."/>
            <person name="Grainger R."/>
            <person name="Grammer T."/>
            <person name="Khokha M.K."/>
            <person name="Richardson P.M."/>
            <person name="Rokhsar D.S."/>
        </authorList>
    </citation>
    <scope>NUCLEOTIDE SEQUENCE [LARGE SCALE GENOMIC DNA]</scope>
    <source>
        <strain evidence="9">Nigerian</strain>
    </source>
</reference>
<evidence type="ECO:0000256" key="5">
    <source>
        <dbReference type="ARBA" id="ARBA00023273"/>
    </source>
</evidence>
<dbReference type="InterPro" id="IPR053879">
    <property type="entry name" value="HYDIN_VesB_CFA65-like_Ig"/>
</dbReference>
<dbReference type="FunCoup" id="A0A803J9F3">
    <property type="interactions" value="186"/>
</dbReference>
<keyword evidence="4" id="KW-0969">Cilium</keyword>
<dbReference type="InParanoid" id="A0A803J9F3"/>
<dbReference type="Ensembl" id="ENSXETT00000122331">
    <property type="protein sequence ID" value="ENSXETP00000104493"/>
    <property type="gene ID" value="ENSXETG00000018451"/>
</dbReference>
<evidence type="ECO:0000256" key="2">
    <source>
        <dbReference type="ARBA" id="ARBA00004496"/>
    </source>
</evidence>
<organism evidence="9">
    <name type="scientific">Xenopus tropicalis</name>
    <name type="common">Western clawed frog</name>
    <name type="synonym">Silurana tropicalis</name>
    <dbReference type="NCBI Taxonomy" id="8364"/>
    <lineage>
        <taxon>Eukaryota</taxon>
        <taxon>Metazoa</taxon>
        <taxon>Chordata</taxon>
        <taxon>Craniata</taxon>
        <taxon>Vertebrata</taxon>
        <taxon>Euteleostomi</taxon>
        <taxon>Amphibia</taxon>
        <taxon>Batrachia</taxon>
        <taxon>Anura</taxon>
        <taxon>Pipoidea</taxon>
        <taxon>Pipidae</taxon>
        <taxon>Xenopodinae</taxon>
        <taxon>Xenopus</taxon>
        <taxon>Silurana</taxon>
    </lineage>
</organism>
<keyword evidence="5" id="KW-0966">Cell projection</keyword>
<dbReference type="GO" id="GO:0005929">
    <property type="term" value="C:cilium"/>
    <property type="evidence" value="ECO:0007669"/>
    <property type="project" value="UniProtKB-SubCell"/>
</dbReference>
<feature type="region of interest" description="Disordered" evidence="6">
    <location>
        <begin position="233"/>
        <end position="291"/>
    </location>
</feature>
<evidence type="ECO:0000256" key="4">
    <source>
        <dbReference type="ARBA" id="ARBA00023069"/>
    </source>
</evidence>
<accession>A0A803J9F3</accession>
<evidence type="ECO:0000313" key="9">
    <source>
        <dbReference type="Ensembl" id="ENSXETP00000104493"/>
    </source>
</evidence>
<comment type="subcellular location">
    <subcellularLocation>
        <location evidence="1">Cell projection</location>
        <location evidence="1">Cilium</location>
    </subcellularLocation>
    <subcellularLocation>
        <location evidence="2">Cytoplasm</location>
    </subcellularLocation>
</comment>
<dbReference type="InterPro" id="IPR033304">
    <property type="entry name" value="DLEC1"/>
</dbReference>
<dbReference type="GO" id="GO:0005737">
    <property type="term" value="C:cytoplasm"/>
    <property type="evidence" value="ECO:0007669"/>
    <property type="project" value="UniProtKB-SubCell"/>
</dbReference>
<dbReference type="Bgee" id="ENSXETG00000018451">
    <property type="expression patterns" value="Expressed in neurula embryo and 2 other cell types or tissues"/>
</dbReference>
<gene>
    <name evidence="9" type="primary">dlec1</name>
</gene>
<protein>
    <submittedName>
        <fullName evidence="9">DLEC1, cilia and flagella-associated protein</fullName>
    </submittedName>
</protein>
<dbReference type="GO" id="GO:0008285">
    <property type="term" value="P:negative regulation of cell population proliferation"/>
    <property type="evidence" value="ECO:0007669"/>
    <property type="project" value="InterPro"/>
</dbReference>
<evidence type="ECO:0000256" key="3">
    <source>
        <dbReference type="ARBA" id="ARBA00022490"/>
    </source>
</evidence>
<feature type="compositionally biased region" description="Basic residues" evidence="6">
    <location>
        <begin position="240"/>
        <end position="254"/>
    </location>
</feature>
<dbReference type="PANTHER" id="PTHR46348:SF1">
    <property type="entry name" value="DELETED IN LUNG AND ESOPHAGEAL CANCER PROTEIN 1"/>
    <property type="match status" value="1"/>
</dbReference>
<dbReference type="SUPFAM" id="SSF49354">
    <property type="entry name" value="PapD-like"/>
    <property type="match status" value="1"/>
</dbReference>
<sequence length="1711" mass="189105">MIVCKKLCQINQGQKQLNCQRQEPEWMRCQGQGPEQECHQSWKPKQDISHLLTSLFKSLYTGEVIGKDTGANLIRSKGGDDPHHQKFVEELQQIRSEYEQRMAEADMVEKHIIQARARTTAQEERVLSALKHEGGETSLGLPPVDSHFRWCVDSGVLRKLKLICPDDYITDPQPITKAPRDSSVPSFCKETFSFHQHISKSPVDDGYTELEMPNLVRSMDDVSLTSLSSSVSLEGELTKKKSRQKATRNNKPLKKGTSLEESELSQAEHRHSFLKNPRFLPPNSVPGGRSLLAPAKRREGSIQGIKHPTAEKDPFGEVPVFLANPPVVFFPDYEVGQIYEMAIELRNMTASSRHLRIIPPSTPYFSVGLGKFPGEGGIVAPGMSCHYTVRFVPDSLADFEDFLLVETQSPYPVLVPIEARRPPPVLTIPRTLNCGPCLIGGVKVLEYFLRNEGLSRGRFCIMPRRVWPPANFRSVATSGFVEDGPFGIRPAAFELYPGQGINMEIVFFPESPQTYSRVFTIACDNCQVREITLTGYGQQVGLELVSVSDGESPPSSGDSTDTMAGHLIHFQPTNLHSTVQKSLLIRNSTHVELPYCWQIMNPNVQTLLPGAPQDVCDLHTSLPFSLTPAQGILQPHQDSTFTVSYTPTEMSEHHRVAHMVLREIPEAPSAGKKPRGLTEFTPSVNDVIVLDLDLKGMAEAFQIQLEPYAIIFPGESYIGTTMRKQFKMWNKSKSAIVYRWEQITSCHVVQIEPSSGTIEPNKCSELEICLTGGKTGFCSQKVICHIEHSPETAALRVEATFKGPVVSIDIPSLDLGLLKLGSKSVSIFTIENKSPLQAKWSVKESPACLSEQNEQESQFLIEPNNGELLPLGQAKLALMFQPLTCQRLETVLEFQVENGEGSYLPVTADVQLPQVRLLSSTLAFSGIYMGVPGQSSIKMLNQGRLPARFCWGELTGSHSMQCAATITPANGTLAPNEEAEMNITLTSYTTDELYDIAFLCTVKDMKEPLTLRLMAKAQGLQITYSLCTEAGSSYESAPVDPRDLLLDFGSEVPLYNTVQRKLILTNQSAISAPFSLEAAYFCGGDAQQALGRCSGTPAALLRAPRFAEQAANKAEADFRRALLSDGKGAAFVPRPSCGTLEGFQQIAIEVTAYSNMWGEYSDELLCKVGDLTAKSIPMKMAVRGSPLYFQMTGPKPGLQMEGPVIRFGSQLSGGDTISRCLRINNPSPYDIRIDWETYNMEQSDPKLLDLVLLYGDPFPLKDIDGNEIVVDHLDLENETLPVNWDMIPSSAGTRSSVPSRTSAYVKDLEQTEAAEQKDEEISPNRTTGTEEKNLISVILRPHEGVPSDFPYCITPRQMLVPAGGSSAIHVSFTPLNLSGATSKTECDGFALGFLSLDNEAATCVPGRVSRLQGYGVQPIRMELQACVKPSLLTIEMEDEDEGLVFYSVASNLIADMRAAQILTEFLTTQSLKLKNCTEMPLSFRLLVPKPFVASAADPNGSMKSSQNREAQEKDIVLHPQQNILVKVSFCTTLELLTYQNLPANQLQPGVQLLQSQDGEKKLHFTQQLVIEYSNNSTQHVPLEAHLSLPALTLSCQTLDFGTCFVGQPRTQEVRLMNSSGSKSYWTALLDKRKRQNDQEIFSISPTCGRLEAYGRHMSDSTEALLVSFTARASTEYEMTVTIHGMLGEQPLHLQIKGQGSYDEKFEVPEHS</sequence>
<dbReference type="Pfam" id="PF22544">
    <property type="entry name" value="HYDIN_VesB_CFA65-like_Ig"/>
    <property type="match status" value="1"/>
</dbReference>